<dbReference type="VEuPathDB" id="VectorBase:GAUT009448"/>
<reference evidence="1" key="1">
    <citation type="submission" date="2020-05" db="UniProtKB">
        <authorList>
            <consortium name="EnsemblMetazoa"/>
        </authorList>
    </citation>
    <scope>IDENTIFICATION</scope>
    <source>
        <strain evidence="1">TTRI</strain>
    </source>
</reference>
<accession>A0A1A9UMK9</accession>
<dbReference type="EnsemblMetazoa" id="GAUT009448-RA">
    <property type="protein sequence ID" value="GAUT009448-PA"/>
    <property type="gene ID" value="GAUT009448"/>
</dbReference>
<keyword evidence="2" id="KW-1185">Reference proteome</keyword>
<dbReference type="AlphaFoldDB" id="A0A1A9UMK9"/>
<evidence type="ECO:0000313" key="2">
    <source>
        <dbReference type="Proteomes" id="UP000078200"/>
    </source>
</evidence>
<proteinExistence type="predicted"/>
<name>A0A1A9UMK9_GLOAU</name>
<dbReference type="STRING" id="7395.A0A1A9UMK9"/>
<dbReference type="Proteomes" id="UP000078200">
    <property type="component" value="Unassembled WGS sequence"/>
</dbReference>
<organism evidence="1 2">
    <name type="scientific">Glossina austeni</name>
    <name type="common">Savannah tsetse fly</name>
    <dbReference type="NCBI Taxonomy" id="7395"/>
    <lineage>
        <taxon>Eukaryota</taxon>
        <taxon>Metazoa</taxon>
        <taxon>Ecdysozoa</taxon>
        <taxon>Arthropoda</taxon>
        <taxon>Hexapoda</taxon>
        <taxon>Insecta</taxon>
        <taxon>Pterygota</taxon>
        <taxon>Neoptera</taxon>
        <taxon>Endopterygota</taxon>
        <taxon>Diptera</taxon>
        <taxon>Brachycera</taxon>
        <taxon>Muscomorpha</taxon>
        <taxon>Hippoboscoidea</taxon>
        <taxon>Glossinidae</taxon>
        <taxon>Glossina</taxon>
    </lineage>
</organism>
<evidence type="ECO:0000313" key="1">
    <source>
        <dbReference type="EnsemblMetazoa" id="GAUT009448-PA"/>
    </source>
</evidence>
<protein>
    <submittedName>
        <fullName evidence="1">Uncharacterized protein</fullName>
    </submittedName>
</protein>
<sequence length="108" mass="12646">MQKRHGTNASAKVNVNVSNLEFKVQQDLQLFTKRLSQKLKKALHVLSELRQLFQTNVTKMIKFTNDYEDDIDEEVEKSSQLEDFKHELDLGLNDTEEKPLNLHLNFCI</sequence>